<dbReference type="AlphaFoldDB" id="A0A9D5K7Z1"/>
<dbReference type="InterPro" id="IPR002843">
    <property type="entry name" value="ATPase_V0-cplx_csu/dsu"/>
</dbReference>
<protein>
    <submittedName>
        <fullName evidence="3">Uncharacterized protein</fullName>
    </submittedName>
</protein>
<evidence type="ECO:0000313" key="4">
    <source>
        <dbReference type="Proteomes" id="UP000630660"/>
    </source>
</evidence>
<dbReference type="SUPFAM" id="SSF103486">
    <property type="entry name" value="V-type ATP synthase subunit C"/>
    <property type="match status" value="1"/>
</dbReference>
<dbReference type="InterPro" id="IPR036079">
    <property type="entry name" value="ATPase_csu/dsu_sf"/>
</dbReference>
<feature type="non-terminal residue" evidence="3">
    <location>
        <position position="166"/>
    </location>
</feature>
<evidence type="ECO:0000256" key="1">
    <source>
        <dbReference type="ARBA" id="ARBA00022448"/>
    </source>
</evidence>
<dbReference type="Pfam" id="PF01992">
    <property type="entry name" value="vATP-synt_AC39"/>
    <property type="match status" value="1"/>
</dbReference>
<proteinExistence type="predicted"/>
<evidence type="ECO:0000313" key="3">
    <source>
        <dbReference type="EMBL" id="MBD3363729.1"/>
    </source>
</evidence>
<sequence>MVGYTPCEDPEYAFAVGRVRAREARMFARSQFDRLADSRNENQIISALADTPYGELHAENTVVMLSRSEAEEEAFFARYLTDEKVAGFFSTPKIASNLKWAIRKHFGAEIDEDLFIAETASTPEAFEMMLAGEESGLPDWIRETAGEVIAENYQDVNPASIDTIID</sequence>
<dbReference type="Gene3D" id="1.10.132.50">
    <property type="entry name" value="ATP synthase (C/AC39) subunit, domain 3"/>
    <property type="match status" value="1"/>
</dbReference>
<dbReference type="GO" id="GO:0046961">
    <property type="term" value="F:proton-transporting ATPase activity, rotational mechanism"/>
    <property type="evidence" value="ECO:0007669"/>
    <property type="project" value="InterPro"/>
</dbReference>
<dbReference type="Proteomes" id="UP000630660">
    <property type="component" value="Unassembled WGS sequence"/>
</dbReference>
<dbReference type="EMBL" id="WJKJ01000022">
    <property type="protein sequence ID" value="MBD3363729.1"/>
    <property type="molecule type" value="Genomic_DNA"/>
</dbReference>
<keyword evidence="2" id="KW-0406">Ion transport</keyword>
<name>A0A9D5K7Z1_UNCW3</name>
<evidence type="ECO:0000256" key="2">
    <source>
        <dbReference type="ARBA" id="ARBA00023065"/>
    </source>
</evidence>
<organism evidence="3 4">
    <name type="scientific">candidate division WOR-3 bacterium</name>
    <dbReference type="NCBI Taxonomy" id="2052148"/>
    <lineage>
        <taxon>Bacteria</taxon>
        <taxon>Bacteria division WOR-3</taxon>
    </lineage>
</organism>
<keyword evidence="1" id="KW-0813">Transport</keyword>
<gene>
    <name evidence="3" type="ORF">GF359_00785</name>
</gene>
<comment type="caution">
    <text evidence="3">The sequence shown here is derived from an EMBL/GenBank/DDBJ whole genome shotgun (WGS) entry which is preliminary data.</text>
</comment>
<reference evidence="3" key="1">
    <citation type="submission" date="2019-11" db="EMBL/GenBank/DDBJ databases">
        <title>Microbial mats filling the niche in hypersaline microbial mats.</title>
        <authorList>
            <person name="Wong H.L."/>
            <person name="Macleod F.I."/>
            <person name="White R.A. III"/>
            <person name="Burns B.P."/>
        </authorList>
    </citation>
    <scope>NUCLEOTIDE SEQUENCE</scope>
    <source>
        <strain evidence="3">Bin_327</strain>
    </source>
</reference>
<dbReference type="InterPro" id="IPR044911">
    <property type="entry name" value="V-type_ATPase_csu/dsu_dom_3"/>
</dbReference>
<accession>A0A9D5K7Z1</accession>